<evidence type="ECO:0000256" key="9">
    <source>
        <dbReference type="ARBA" id="ARBA00048090"/>
    </source>
</evidence>
<name>A0A7W6RDI3_9PROT</name>
<dbReference type="GO" id="GO:0005524">
    <property type="term" value="F:ATP binding"/>
    <property type="evidence" value="ECO:0007669"/>
    <property type="project" value="UniProtKB-KW"/>
</dbReference>
<reference evidence="11 12" key="1">
    <citation type="submission" date="2020-08" db="EMBL/GenBank/DDBJ databases">
        <title>Genome sequencing of Purple Non-Sulfur Bacteria from various extreme environments.</title>
        <authorList>
            <person name="Mayer M."/>
        </authorList>
    </citation>
    <scope>NUCLEOTIDE SEQUENCE [LARGE SCALE GENOMIC DNA]</scope>
    <source>
        <strain evidence="11 12">JA131</strain>
    </source>
</reference>
<dbReference type="EC" id="2.7.1.12" evidence="3 10"/>
<dbReference type="InterPro" id="IPR006001">
    <property type="entry name" value="Therm_gnt_kin"/>
</dbReference>
<dbReference type="EMBL" id="JACIGK010000014">
    <property type="protein sequence ID" value="MBB4266530.1"/>
    <property type="molecule type" value="Genomic_DNA"/>
</dbReference>
<dbReference type="Pfam" id="PF13671">
    <property type="entry name" value="AAA_33"/>
    <property type="match status" value="1"/>
</dbReference>
<dbReference type="CDD" id="cd02021">
    <property type="entry name" value="GntK"/>
    <property type="match status" value="1"/>
</dbReference>
<dbReference type="PANTHER" id="PTHR43442:SF3">
    <property type="entry name" value="GLUCONOKINASE-RELATED"/>
    <property type="match status" value="1"/>
</dbReference>
<evidence type="ECO:0000256" key="1">
    <source>
        <dbReference type="ARBA" id="ARBA00004761"/>
    </source>
</evidence>
<dbReference type="PANTHER" id="PTHR43442">
    <property type="entry name" value="GLUCONOKINASE-RELATED"/>
    <property type="match status" value="1"/>
</dbReference>
<evidence type="ECO:0000313" key="11">
    <source>
        <dbReference type="EMBL" id="MBB4266530.1"/>
    </source>
</evidence>
<evidence type="ECO:0000256" key="3">
    <source>
        <dbReference type="ARBA" id="ARBA00012054"/>
    </source>
</evidence>
<comment type="pathway">
    <text evidence="1">Carbohydrate acid metabolism.</text>
</comment>
<comment type="catalytic activity">
    <reaction evidence="9 10">
        <text>D-gluconate + ATP = 6-phospho-D-gluconate + ADP + H(+)</text>
        <dbReference type="Rhea" id="RHEA:19433"/>
        <dbReference type="ChEBI" id="CHEBI:15378"/>
        <dbReference type="ChEBI" id="CHEBI:18391"/>
        <dbReference type="ChEBI" id="CHEBI:30616"/>
        <dbReference type="ChEBI" id="CHEBI:58759"/>
        <dbReference type="ChEBI" id="CHEBI:456216"/>
        <dbReference type="EC" id="2.7.1.12"/>
    </reaction>
</comment>
<dbReference type="GO" id="GO:0005737">
    <property type="term" value="C:cytoplasm"/>
    <property type="evidence" value="ECO:0007669"/>
    <property type="project" value="TreeGrafter"/>
</dbReference>
<evidence type="ECO:0000256" key="6">
    <source>
        <dbReference type="ARBA" id="ARBA00022777"/>
    </source>
</evidence>
<evidence type="ECO:0000256" key="2">
    <source>
        <dbReference type="ARBA" id="ARBA00008420"/>
    </source>
</evidence>
<keyword evidence="12" id="KW-1185">Reference proteome</keyword>
<sequence length="180" mass="19484">MTAASRVRFQQRPVVVVMGVSGSGKSTIGAALALRLGLPFLDADDYHPPANVDKMSRGVPLTDTDRWPWLTALGGAMREQADQVGGVIAACSALKRAYRQHLAEAVGLPLVSVLLDGDRDLLLRRMQARRDHYMPPSLLDSQIADLEHPAEDEPVLILSIDQDVDDLVDTAAQALARLTP</sequence>
<comment type="similarity">
    <text evidence="2 10">Belongs to the gluconokinase GntK/GntV family.</text>
</comment>
<dbReference type="InterPro" id="IPR027417">
    <property type="entry name" value="P-loop_NTPase"/>
</dbReference>
<dbReference type="NCBIfam" id="TIGR01313">
    <property type="entry name" value="therm_gnt_kin"/>
    <property type="match status" value="1"/>
</dbReference>
<accession>A0A7W6RDI3</accession>
<comment type="caution">
    <text evidence="11">The sequence shown here is derived from an EMBL/GenBank/DDBJ whole genome shotgun (WGS) entry which is preliminary data.</text>
</comment>
<keyword evidence="4 10" id="KW-0808">Transferase</keyword>
<dbReference type="RefSeq" id="WP_184045053.1">
    <property type="nucleotide sequence ID" value="NZ_JACIGK010000014.1"/>
</dbReference>
<dbReference type="GO" id="GO:0046316">
    <property type="term" value="F:gluconokinase activity"/>
    <property type="evidence" value="ECO:0007669"/>
    <property type="project" value="UniProtKB-EC"/>
</dbReference>
<organism evidence="11 12">
    <name type="scientific">Roseospira visakhapatnamensis</name>
    <dbReference type="NCBI Taxonomy" id="390880"/>
    <lineage>
        <taxon>Bacteria</taxon>
        <taxon>Pseudomonadati</taxon>
        <taxon>Pseudomonadota</taxon>
        <taxon>Alphaproteobacteria</taxon>
        <taxon>Rhodospirillales</taxon>
        <taxon>Rhodospirillaceae</taxon>
        <taxon>Roseospira</taxon>
    </lineage>
</organism>
<evidence type="ECO:0000256" key="4">
    <source>
        <dbReference type="ARBA" id="ARBA00022679"/>
    </source>
</evidence>
<keyword evidence="8" id="KW-0311">Gluconate utilization</keyword>
<evidence type="ECO:0000256" key="7">
    <source>
        <dbReference type="ARBA" id="ARBA00022840"/>
    </source>
</evidence>
<proteinExistence type="inferred from homology"/>
<dbReference type="Proteomes" id="UP000554286">
    <property type="component" value="Unassembled WGS sequence"/>
</dbReference>
<dbReference type="SUPFAM" id="SSF52540">
    <property type="entry name" value="P-loop containing nucleoside triphosphate hydrolases"/>
    <property type="match status" value="1"/>
</dbReference>
<evidence type="ECO:0000313" key="12">
    <source>
        <dbReference type="Proteomes" id="UP000554286"/>
    </source>
</evidence>
<evidence type="ECO:0000256" key="8">
    <source>
        <dbReference type="ARBA" id="ARBA00023064"/>
    </source>
</evidence>
<evidence type="ECO:0000256" key="10">
    <source>
        <dbReference type="RuleBase" id="RU363066"/>
    </source>
</evidence>
<dbReference type="GO" id="GO:0019521">
    <property type="term" value="P:D-gluconate metabolic process"/>
    <property type="evidence" value="ECO:0007669"/>
    <property type="project" value="UniProtKB-KW"/>
</dbReference>
<dbReference type="AlphaFoldDB" id="A0A7W6RDI3"/>
<dbReference type="Gene3D" id="3.40.50.300">
    <property type="entry name" value="P-loop containing nucleotide triphosphate hydrolases"/>
    <property type="match status" value="1"/>
</dbReference>
<keyword evidence="5 10" id="KW-0547">Nucleotide-binding</keyword>
<keyword evidence="7 10" id="KW-0067">ATP-binding</keyword>
<protein>
    <recommendedName>
        <fullName evidence="3 10">Gluconokinase</fullName>
        <ecNumber evidence="3 10">2.7.1.12</ecNumber>
    </recommendedName>
</protein>
<dbReference type="FunFam" id="3.40.50.300:FF:000522">
    <property type="entry name" value="Gluconokinase"/>
    <property type="match status" value="1"/>
</dbReference>
<keyword evidence="6 10" id="KW-0418">Kinase</keyword>
<evidence type="ECO:0000256" key="5">
    <source>
        <dbReference type="ARBA" id="ARBA00022741"/>
    </source>
</evidence>
<gene>
    <name evidence="11" type="ORF">GGD89_002162</name>
</gene>